<dbReference type="CDD" id="cd04182">
    <property type="entry name" value="GT_2_like_f"/>
    <property type="match status" value="1"/>
</dbReference>
<dbReference type="PANTHER" id="PTHR43777">
    <property type="entry name" value="MOLYBDENUM COFACTOR CYTIDYLYLTRANSFERASE"/>
    <property type="match status" value="1"/>
</dbReference>
<organism evidence="2 3">
    <name type="scientific">Neobacillus notoginsengisoli</name>
    <dbReference type="NCBI Taxonomy" id="1578198"/>
    <lineage>
        <taxon>Bacteria</taxon>
        <taxon>Bacillati</taxon>
        <taxon>Bacillota</taxon>
        <taxon>Bacilli</taxon>
        <taxon>Bacillales</taxon>
        <taxon>Bacillaceae</taxon>
        <taxon>Neobacillus</taxon>
    </lineage>
</organism>
<gene>
    <name evidence="2" type="ORF">D1B31_07660</name>
</gene>
<comment type="caution">
    <text evidence="2">The sequence shown here is derived from an EMBL/GenBank/DDBJ whole genome shotgun (WGS) entry which is preliminary data.</text>
</comment>
<dbReference type="OrthoDB" id="285216at2"/>
<dbReference type="GO" id="GO:0016779">
    <property type="term" value="F:nucleotidyltransferase activity"/>
    <property type="evidence" value="ECO:0007669"/>
    <property type="project" value="UniProtKB-ARBA"/>
</dbReference>
<dbReference type="Gene3D" id="3.90.550.10">
    <property type="entry name" value="Spore Coat Polysaccharide Biosynthesis Protein SpsA, Chain A"/>
    <property type="match status" value="1"/>
</dbReference>
<evidence type="ECO:0000259" key="1">
    <source>
        <dbReference type="Pfam" id="PF12804"/>
    </source>
</evidence>
<dbReference type="InterPro" id="IPR029044">
    <property type="entry name" value="Nucleotide-diphossugar_trans"/>
</dbReference>
<evidence type="ECO:0000313" key="3">
    <source>
        <dbReference type="Proteomes" id="UP000284416"/>
    </source>
</evidence>
<dbReference type="PANTHER" id="PTHR43777:SF1">
    <property type="entry name" value="MOLYBDENUM COFACTOR CYTIDYLYLTRANSFERASE"/>
    <property type="match status" value="1"/>
</dbReference>
<protein>
    <submittedName>
        <fullName evidence="2">Nucleotidyltransferase family protein</fullName>
    </submittedName>
</protein>
<sequence>MGTIKALLPWKGLPLIEYQVQQLLKTSIKNIVIVLGYQAPEINQVIEKYPIHIIYNPNYANGKTSSIKTGIRALKENSCSYLIVSVDNPIESSIIEMMLKQLRCKNSNIVIPVYSNKRGHPILLNGSLRDDILSISEQKMGLKELIAKYQSSTSELHVTKEHVLYNLNTKEDYICLKDHFERRHQQ</sequence>
<dbReference type="EMBL" id="QWEG01000004">
    <property type="protein sequence ID" value="RHW41583.1"/>
    <property type="molecule type" value="Genomic_DNA"/>
</dbReference>
<dbReference type="InterPro" id="IPR025877">
    <property type="entry name" value="MobA-like_NTP_Trfase"/>
</dbReference>
<dbReference type="Proteomes" id="UP000284416">
    <property type="component" value="Unassembled WGS sequence"/>
</dbReference>
<keyword evidence="3" id="KW-1185">Reference proteome</keyword>
<dbReference type="SUPFAM" id="SSF53448">
    <property type="entry name" value="Nucleotide-diphospho-sugar transferases"/>
    <property type="match status" value="1"/>
</dbReference>
<name>A0A417YVY4_9BACI</name>
<dbReference type="AlphaFoldDB" id="A0A417YVY4"/>
<keyword evidence="2" id="KW-0808">Transferase</keyword>
<feature type="domain" description="MobA-like NTP transferase" evidence="1">
    <location>
        <begin position="1"/>
        <end position="149"/>
    </location>
</feature>
<proteinExistence type="predicted"/>
<reference evidence="2 3" key="1">
    <citation type="journal article" date="2017" name="Int. J. Syst. Evol. Microbiol.">
        <title>Bacillus notoginsengisoli sp. nov., a novel bacterium isolated from the rhizosphere of Panax notoginseng.</title>
        <authorList>
            <person name="Zhang M.Y."/>
            <person name="Cheng J."/>
            <person name="Cai Y."/>
            <person name="Zhang T.Y."/>
            <person name="Wu Y.Y."/>
            <person name="Manikprabhu D."/>
            <person name="Li W.J."/>
            <person name="Zhang Y.X."/>
        </authorList>
    </citation>
    <scope>NUCLEOTIDE SEQUENCE [LARGE SCALE GENOMIC DNA]</scope>
    <source>
        <strain evidence="2 3">JCM 30743</strain>
    </source>
</reference>
<accession>A0A417YVY4</accession>
<evidence type="ECO:0000313" key="2">
    <source>
        <dbReference type="EMBL" id="RHW41583.1"/>
    </source>
</evidence>
<dbReference type="Pfam" id="PF12804">
    <property type="entry name" value="NTP_transf_3"/>
    <property type="match status" value="1"/>
</dbReference>